<dbReference type="GeneID" id="100919527"/>
<comment type="similarity">
    <text evidence="2 11">Belongs to the UDP-glycosyltransferase family.</text>
</comment>
<dbReference type="Pfam" id="PF00201">
    <property type="entry name" value="UDPGT"/>
    <property type="match status" value="1"/>
</dbReference>
<dbReference type="Ensembl" id="ENSSHAT00000024542.1">
    <property type="protein sequence ID" value="ENSSHAP00000025607.1"/>
    <property type="gene ID" value="ENSSHAG00000001438.2"/>
</dbReference>
<dbReference type="GeneTree" id="ENSGT00940000159677"/>
<dbReference type="AlphaFoldDB" id="A0A7N4NMI7"/>
<sequence length="533" mass="59934">MARGLRSWPWALVRLALCAACLGFVQGGKLLVFPTDGSHWLSMREMIQELSLRGHKSTVVAPELSLHIREGRHYTLKTFPVTFSKDIFQNMIRNNIHKVLQPDSLLKRFLDRIPMLKNFTNMHLGFCRELIYNKELMKSLEETHYDAVLTDPVIPCGAILAQYLSLPTVYFLRGVPCGLDTESTQCPDPSSYIPRMATENTDRMTFLQRVKNILYALPQNVVCHMLYSPFASLASELLQRSLSIVDVLSHGSVWLMRTDFVMDYPKPVMPNMIFIGGINCAKNKQLSQEFEGYVNASGEHGIVVFSLGSMVSEIPMAKAMEIADALGTIPQTVLWRYTGKPPSNLAKNTKLVKWLPQNDLLGHPKTRAFITHAGSHGIYEGLCNGVPMVLMPLFGDQMDNAKRMESRGAGVTLNVLEMTSADLSKALKTVINDKSYKENIMRLSALHKDRPISPLDLAVFWVEFVMRNKGAPHLRPAAHDLNWFQYHSLDVIAFLLAIVLTVVFIAVKSYMFCCQKCFGKKGKAKKAPKSKSH</sequence>
<evidence type="ECO:0000256" key="10">
    <source>
        <dbReference type="ARBA" id="ARBA00023180"/>
    </source>
</evidence>
<dbReference type="InterPro" id="IPR035595">
    <property type="entry name" value="UDP_glycos_trans_CS"/>
</dbReference>
<keyword evidence="14" id="KW-1185">Reference proteome</keyword>
<dbReference type="InterPro" id="IPR050271">
    <property type="entry name" value="UDP-glycosyltransferase"/>
</dbReference>
<evidence type="ECO:0000256" key="4">
    <source>
        <dbReference type="ARBA" id="ARBA00022679"/>
    </source>
</evidence>
<dbReference type="Proteomes" id="UP000007648">
    <property type="component" value="Unassembled WGS sequence"/>
</dbReference>
<proteinExistence type="inferred from homology"/>
<feature type="transmembrane region" description="Helical" evidence="12">
    <location>
        <begin position="491"/>
        <end position="513"/>
    </location>
</feature>
<dbReference type="SUPFAM" id="SSF53756">
    <property type="entry name" value="UDP-Glycosyltransferase/glycogen phosphorylase"/>
    <property type="match status" value="1"/>
</dbReference>
<accession>A0A7N4NMI7</accession>
<evidence type="ECO:0000256" key="6">
    <source>
        <dbReference type="ARBA" id="ARBA00022729"/>
    </source>
</evidence>
<reference evidence="13 14" key="1">
    <citation type="journal article" date="2011" name="Proc. Natl. Acad. Sci. U.S.A.">
        <title>Genetic diversity and population structure of the endangered marsupial Sarcophilus harrisii (Tasmanian devil).</title>
        <authorList>
            <person name="Miller W."/>
            <person name="Hayes V.M."/>
            <person name="Ratan A."/>
            <person name="Petersen D.C."/>
            <person name="Wittekindt N.E."/>
            <person name="Miller J."/>
            <person name="Walenz B."/>
            <person name="Knight J."/>
            <person name="Qi J."/>
            <person name="Zhao F."/>
            <person name="Wang Q."/>
            <person name="Bedoya-Reina O.C."/>
            <person name="Katiyar N."/>
            <person name="Tomsho L.P."/>
            <person name="Kasson L.M."/>
            <person name="Hardie R.A."/>
            <person name="Woodbridge P."/>
            <person name="Tindall E.A."/>
            <person name="Bertelsen M.F."/>
            <person name="Dixon D."/>
            <person name="Pyecroft S."/>
            <person name="Helgen K.M."/>
            <person name="Lesk A.M."/>
            <person name="Pringle T.H."/>
            <person name="Patterson N."/>
            <person name="Zhang Y."/>
            <person name="Kreiss A."/>
            <person name="Woods G.M."/>
            <person name="Jones M.E."/>
            <person name="Schuster S.C."/>
        </authorList>
    </citation>
    <scope>NUCLEOTIDE SEQUENCE [LARGE SCALE GENOMIC DNA]</scope>
</reference>
<dbReference type="PANTHER" id="PTHR48043">
    <property type="entry name" value="EG:EG0003.4 PROTEIN-RELATED"/>
    <property type="match status" value="1"/>
</dbReference>
<evidence type="ECO:0000256" key="2">
    <source>
        <dbReference type="ARBA" id="ARBA00009995"/>
    </source>
</evidence>
<dbReference type="PROSITE" id="PS00375">
    <property type="entry name" value="UDPGT"/>
    <property type="match status" value="1"/>
</dbReference>
<evidence type="ECO:0000256" key="1">
    <source>
        <dbReference type="ARBA" id="ARBA00004389"/>
    </source>
</evidence>
<dbReference type="RefSeq" id="XP_031824139.1">
    <property type="nucleotide sequence ID" value="XM_031968279.1"/>
</dbReference>
<dbReference type="PANTHER" id="PTHR48043:SF161">
    <property type="entry name" value="UDP GLUCURONOSYLTRANSFERASE FAMILY 1 MEMBER A1"/>
    <property type="match status" value="1"/>
</dbReference>
<dbReference type="Gene3D" id="3.40.50.2000">
    <property type="entry name" value="Glycogen Phosphorylase B"/>
    <property type="match status" value="2"/>
</dbReference>
<evidence type="ECO:0000256" key="9">
    <source>
        <dbReference type="ARBA" id="ARBA00023136"/>
    </source>
</evidence>
<evidence type="ECO:0000256" key="7">
    <source>
        <dbReference type="ARBA" id="ARBA00022824"/>
    </source>
</evidence>
<keyword evidence="5 12" id="KW-0812">Transmembrane</keyword>
<name>A0A7N4NMI7_SARHA</name>
<dbReference type="EC" id="2.4.1.17" evidence="12"/>
<keyword evidence="8 12" id="KW-1133">Transmembrane helix</keyword>
<comment type="catalytic activity">
    <reaction evidence="12">
        <text>glucuronate acceptor + UDP-alpha-D-glucuronate = acceptor beta-D-glucuronoside + UDP + H(+)</text>
        <dbReference type="Rhea" id="RHEA:21032"/>
        <dbReference type="ChEBI" id="CHEBI:15378"/>
        <dbReference type="ChEBI" id="CHEBI:58052"/>
        <dbReference type="ChEBI" id="CHEBI:58223"/>
        <dbReference type="ChEBI" id="CHEBI:132367"/>
        <dbReference type="ChEBI" id="CHEBI:132368"/>
        <dbReference type="EC" id="2.4.1.17"/>
    </reaction>
</comment>
<evidence type="ECO:0000256" key="8">
    <source>
        <dbReference type="ARBA" id="ARBA00022989"/>
    </source>
</evidence>
<keyword evidence="3 11" id="KW-0328">Glycosyltransferase</keyword>
<dbReference type="CDD" id="cd03784">
    <property type="entry name" value="GT1_Gtf-like"/>
    <property type="match status" value="1"/>
</dbReference>
<feature type="signal peptide" evidence="12">
    <location>
        <begin position="1"/>
        <end position="27"/>
    </location>
</feature>
<dbReference type="FunCoup" id="A0A7N4NMI7">
    <property type="interactions" value="378"/>
</dbReference>
<reference evidence="13" key="3">
    <citation type="submission" date="2025-09" db="UniProtKB">
        <authorList>
            <consortium name="Ensembl"/>
        </authorList>
    </citation>
    <scope>IDENTIFICATION</scope>
</reference>
<reference evidence="13" key="2">
    <citation type="submission" date="2025-08" db="UniProtKB">
        <authorList>
            <consortium name="Ensembl"/>
        </authorList>
    </citation>
    <scope>IDENTIFICATION</scope>
</reference>
<protein>
    <recommendedName>
        <fullName evidence="12">UDP-glucuronosyltransferase</fullName>
        <ecNumber evidence="12">2.4.1.17</ecNumber>
    </recommendedName>
</protein>
<evidence type="ECO:0000256" key="12">
    <source>
        <dbReference type="RuleBase" id="RU362059"/>
    </source>
</evidence>
<keyword evidence="6 12" id="KW-0732">Signal</keyword>
<dbReference type="InParanoid" id="A0A7N4NMI7"/>
<comment type="subcellular location">
    <subcellularLocation>
        <location evidence="1">Endoplasmic reticulum membrane</location>
        <topology evidence="1">Single-pass membrane protein</topology>
    </subcellularLocation>
    <subcellularLocation>
        <location evidence="12">Membrane</location>
        <topology evidence="12">Single-pass membrane protein</topology>
    </subcellularLocation>
</comment>
<dbReference type="FunFam" id="3.40.50.2000:FF:000066">
    <property type="entry name" value="UDP-glucuronosyltransferase 1-1"/>
    <property type="match status" value="1"/>
</dbReference>
<dbReference type="GO" id="GO:0005789">
    <property type="term" value="C:endoplasmic reticulum membrane"/>
    <property type="evidence" value="ECO:0007669"/>
    <property type="project" value="UniProtKB-SubCell"/>
</dbReference>
<organism evidence="13 14">
    <name type="scientific">Sarcophilus harrisii</name>
    <name type="common">Tasmanian devil</name>
    <name type="synonym">Sarcophilus laniarius</name>
    <dbReference type="NCBI Taxonomy" id="9305"/>
    <lineage>
        <taxon>Eukaryota</taxon>
        <taxon>Metazoa</taxon>
        <taxon>Chordata</taxon>
        <taxon>Craniata</taxon>
        <taxon>Vertebrata</taxon>
        <taxon>Euteleostomi</taxon>
        <taxon>Mammalia</taxon>
        <taxon>Metatheria</taxon>
        <taxon>Dasyuromorphia</taxon>
        <taxon>Dasyuridae</taxon>
        <taxon>Sarcophilus</taxon>
    </lineage>
</organism>
<evidence type="ECO:0000256" key="5">
    <source>
        <dbReference type="ARBA" id="ARBA00022692"/>
    </source>
</evidence>
<dbReference type="FunFam" id="3.40.50.2000:FF:000001">
    <property type="entry name" value="UDP-glucuronosyltransferase"/>
    <property type="match status" value="1"/>
</dbReference>
<keyword evidence="7" id="KW-0256">Endoplasmic reticulum</keyword>
<keyword evidence="10" id="KW-0325">Glycoprotein</keyword>
<dbReference type="InterPro" id="IPR002213">
    <property type="entry name" value="UDP_glucos_trans"/>
</dbReference>
<evidence type="ECO:0000256" key="11">
    <source>
        <dbReference type="RuleBase" id="RU003718"/>
    </source>
</evidence>
<gene>
    <name evidence="13" type="primary">LOC100919527</name>
</gene>
<feature type="chain" id="PRO_5029932819" description="UDP-glucuronosyltransferase" evidence="12">
    <location>
        <begin position="28"/>
        <end position="533"/>
    </location>
</feature>
<evidence type="ECO:0000313" key="13">
    <source>
        <dbReference type="Ensembl" id="ENSSHAP00000025607.1"/>
    </source>
</evidence>
<keyword evidence="4 11" id="KW-0808">Transferase</keyword>
<dbReference type="GO" id="GO:0015020">
    <property type="term" value="F:glucuronosyltransferase activity"/>
    <property type="evidence" value="ECO:0007669"/>
    <property type="project" value="UniProtKB-EC"/>
</dbReference>
<keyword evidence="9 12" id="KW-0472">Membrane</keyword>
<evidence type="ECO:0000256" key="3">
    <source>
        <dbReference type="ARBA" id="ARBA00022676"/>
    </source>
</evidence>
<evidence type="ECO:0000313" key="14">
    <source>
        <dbReference type="Proteomes" id="UP000007648"/>
    </source>
</evidence>